<reference evidence="1 2" key="1">
    <citation type="submission" date="2020-06" db="EMBL/GenBank/DDBJ databases">
        <authorList>
            <person name="Duchaud E."/>
        </authorList>
    </citation>
    <scope>NUCLEOTIDE SEQUENCE [LARGE SCALE GENOMIC DNA]</scope>
    <source>
        <strain evidence="1">Alteromonas fortis</strain>
    </source>
</reference>
<organism evidence="1 2">
    <name type="scientific">Alteromonas macleodii</name>
    <name type="common">Pseudoalteromonas macleodii</name>
    <dbReference type="NCBI Taxonomy" id="28108"/>
    <lineage>
        <taxon>Bacteria</taxon>
        <taxon>Pseudomonadati</taxon>
        <taxon>Pseudomonadota</taxon>
        <taxon>Gammaproteobacteria</taxon>
        <taxon>Alteromonadales</taxon>
        <taxon>Alteromonadaceae</taxon>
        <taxon>Alteromonas/Salinimonas group</taxon>
        <taxon>Alteromonas</taxon>
    </lineage>
</organism>
<dbReference type="Proteomes" id="UP000509458">
    <property type="component" value="Chromosome"/>
</dbReference>
<dbReference type="AlphaFoldDB" id="A0A6T9XZ87"/>
<proteinExistence type="predicted"/>
<gene>
    <name evidence="1" type="ORF">ALFOR1_30682</name>
</gene>
<name>A0A6T9XZ87_ALTMA</name>
<sequence>MNKIKLFLLIINFPTVEQAIRKLLVTGCSAQADFTTKILVPVI</sequence>
<accession>A0A6T9XZ87</accession>
<evidence type="ECO:0000313" key="2">
    <source>
        <dbReference type="Proteomes" id="UP000509458"/>
    </source>
</evidence>
<protein>
    <submittedName>
        <fullName evidence="1">Uncharacterized protein</fullName>
    </submittedName>
</protein>
<evidence type="ECO:0000313" key="1">
    <source>
        <dbReference type="EMBL" id="CAB9493753.1"/>
    </source>
</evidence>
<dbReference type="EMBL" id="LR812090">
    <property type="protein sequence ID" value="CAB9493753.1"/>
    <property type="molecule type" value="Genomic_DNA"/>
</dbReference>